<protein>
    <recommendedName>
        <fullName evidence="1">DUF6589 domain-containing protein</fullName>
    </recommendedName>
</protein>
<gene>
    <name evidence="2" type="ORF">BT96DRAFT_840193</name>
</gene>
<keyword evidence="3" id="KW-1185">Reference proteome</keyword>
<dbReference type="InterPro" id="IPR046496">
    <property type="entry name" value="DUF6589"/>
</dbReference>
<organism evidence="2 3">
    <name type="scientific">Gymnopus androsaceus JB14</name>
    <dbReference type="NCBI Taxonomy" id="1447944"/>
    <lineage>
        <taxon>Eukaryota</taxon>
        <taxon>Fungi</taxon>
        <taxon>Dikarya</taxon>
        <taxon>Basidiomycota</taxon>
        <taxon>Agaricomycotina</taxon>
        <taxon>Agaricomycetes</taxon>
        <taxon>Agaricomycetidae</taxon>
        <taxon>Agaricales</taxon>
        <taxon>Marasmiineae</taxon>
        <taxon>Omphalotaceae</taxon>
        <taxon>Gymnopus</taxon>
    </lineage>
</organism>
<name>A0A6A4GKL8_9AGAR</name>
<dbReference type="EMBL" id="ML769938">
    <property type="protein sequence ID" value="KAE9385857.1"/>
    <property type="molecule type" value="Genomic_DNA"/>
</dbReference>
<evidence type="ECO:0000313" key="2">
    <source>
        <dbReference type="EMBL" id="KAE9385857.1"/>
    </source>
</evidence>
<evidence type="ECO:0000313" key="3">
    <source>
        <dbReference type="Proteomes" id="UP000799118"/>
    </source>
</evidence>
<dbReference type="Proteomes" id="UP000799118">
    <property type="component" value="Unassembled WGS sequence"/>
</dbReference>
<dbReference type="AlphaFoldDB" id="A0A6A4GKL8"/>
<proteinExistence type="predicted"/>
<feature type="domain" description="DUF6589" evidence="1">
    <location>
        <begin position="3"/>
        <end position="170"/>
    </location>
</feature>
<reference evidence="2" key="1">
    <citation type="journal article" date="2019" name="Environ. Microbiol.">
        <title>Fungal ecological strategies reflected in gene transcription - a case study of two litter decomposers.</title>
        <authorList>
            <person name="Barbi F."/>
            <person name="Kohler A."/>
            <person name="Barry K."/>
            <person name="Baskaran P."/>
            <person name="Daum C."/>
            <person name="Fauchery L."/>
            <person name="Ihrmark K."/>
            <person name="Kuo A."/>
            <person name="LaButti K."/>
            <person name="Lipzen A."/>
            <person name="Morin E."/>
            <person name="Grigoriev I.V."/>
            <person name="Henrissat B."/>
            <person name="Lindahl B."/>
            <person name="Martin F."/>
        </authorList>
    </citation>
    <scope>NUCLEOTIDE SEQUENCE</scope>
    <source>
        <strain evidence="2">JB14</strain>
    </source>
</reference>
<evidence type="ECO:0000259" key="1">
    <source>
        <dbReference type="Pfam" id="PF20231"/>
    </source>
</evidence>
<sequence>KTVSERFRTAPMAIHCIPDDHQTSIQPLGCNSENELSTQGMKQAIDDFNGQIGYPEEAAETLIEWVGGDGGSHESTERVKKVLAPTVLSNRDTHRNKISTPEAWHVKSTAIQTISETHFGPTNGSDPSSLSKIFHLVGLKRPANLKKVDFYPMVHGFKHTWKAMILDCWR</sequence>
<accession>A0A6A4GKL8</accession>
<dbReference type="OrthoDB" id="3266963at2759"/>
<feature type="non-terminal residue" evidence="2">
    <location>
        <position position="1"/>
    </location>
</feature>
<dbReference type="Pfam" id="PF20231">
    <property type="entry name" value="DUF6589"/>
    <property type="match status" value="1"/>
</dbReference>